<feature type="non-terminal residue" evidence="1">
    <location>
        <position position="1"/>
    </location>
</feature>
<evidence type="ECO:0000313" key="1">
    <source>
        <dbReference type="EMBL" id="GIQ83720.1"/>
    </source>
</evidence>
<dbReference type="AlphaFoldDB" id="A0A9K3CWI2"/>
<dbReference type="EMBL" id="BDIP01001153">
    <property type="protein sequence ID" value="GIQ83720.1"/>
    <property type="molecule type" value="Genomic_DNA"/>
</dbReference>
<accession>A0A9K3CWI2</accession>
<reference evidence="1 2" key="1">
    <citation type="journal article" date="2018" name="PLoS ONE">
        <title>The draft genome of Kipferlia bialata reveals reductive genome evolution in fornicate parasites.</title>
        <authorList>
            <person name="Tanifuji G."/>
            <person name="Takabayashi S."/>
            <person name="Kume K."/>
            <person name="Takagi M."/>
            <person name="Nakayama T."/>
            <person name="Kamikawa R."/>
            <person name="Inagaki Y."/>
            <person name="Hashimoto T."/>
        </authorList>
    </citation>
    <scope>NUCLEOTIDE SEQUENCE [LARGE SCALE GENOMIC DNA]</scope>
    <source>
        <strain evidence="1">NY0173</strain>
    </source>
</reference>
<gene>
    <name evidence="1" type="ORF">KIPB_005080</name>
</gene>
<proteinExistence type="predicted"/>
<organism evidence="1 2">
    <name type="scientific">Kipferlia bialata</name>
    <dbReference type="NCBI Taxonomy" id="797122"/>
    <lineage>
        <taxon>Eukaryota</taxon>
        <taxon>Metamonada</taxon>
        <taxon>Carpediemonas-like organisms</taxon>
        <taxon>Kipferlia</taxon>
    </lineage>
</organism>
<sequence>MDGLFSQLLSDGVQLRTAALYRLWKGTSTKEGLEPLRTQERVSAFVRVLPKLDAKDSTICI</sequence>
<comment type="caution">
    <text evidence="1">The sequence shown here is derived from an EMBL/GenBank/DDBJ whole genome shotgun (WGS) entry which is preliminary data.</text>
</comment>
<evidence type="ECO:0000313" key="2">
    <source>
        <dbReference type="Proteomes" id="UP000265618"/>
    </source>
</evidence>
<name>A0A9K3CWI2_9EUKA</name>
<dbReference type="Proteomes" id="UP000265618">
    <property type="component" value="Unassembled WGS sequence"/>
</dbReference>
<keyword evidence="2" id="KW-1185">Reference proteome</keyword>
<protein>
    <submittedName>
        <fullName evidence="1">Uncharacterized protein</fullName>
    </submittedName>
</protein>